<sequence>MPTPYAGDLTPREAWDLLATDPRALLVDVRTDGEWRTIGVPDTADLVGDDADERTAFVQWTDAFGRPNPAFLNDLAAVGLTADEPRPVVFLCRSGVRSVAAATTATAAGLGPAYNVISGFEGDVGPDGQRGHWGWRAEGLPWREA</sequence>
<gene>
    <name evidence="2" type="ORF">EBM89_02335</name>
</gene>
<accession>A0A3M2JV41</accession>
<evidence type="ECO:0000313" key="2">
    <source>
        <dbReference type="EMBL" id="RMI13978.1"/>
    </source>
</evidence>
<proteinExistence type="predicted"/>
<dbReference type="InterPro" id="IPR001763">
    <property type="entry name" value="Rhodanese-like_dom"/>
</dbReference>
<comment type="caution">
    <text evidence="2">The sequence shown here is derived from an EMBL/GenBank/DDBJ whole genome shotgun (WGS) entry which is preliminary data.</text>
</comment>
<organism evidence="2 3">
    <name type="scientific">Cellulomonas triticagri</name>
    <dbReference type="NCBI Taxonomy" id="2483352"/>
    <lineage>
        <taxon>Bacteria</taxon>
        <taxon>Bacillati</taxon>
        <taxon>Actinomycetota</taxon>
        <taxon>Actinomycetes</taxon>
        <taxon>Micrococcales</taxon>
        <taxon>Cellulomonadaceae</taxon>
        <taxon>Cellulomonas</taxon>
    </lineage>
</organism>
<feature type="domain" description="Rhodanese" evidence="1">
    <location>
        <begin position="20"/>
        <end position="129"/>
    </location>
</feature>
<dbReference type="PROSITE" id="PS50206">
    <property type="entry name" value="RHODANESE_3"/>
    <property type="match status" value="1"/>
</dbReference>
<protein>
    <submittedName>
        <fullName evidence="2">Rhodanese-like domain-containing protein</fullName>
    </submittedName>
</protein>
<reference evidence="2 3" key="1">
    <citation type="submission" date="2018-10" db="EMBL/GenBank/DDBJ databases">
        <title>Isolation, diversity and antifungal activity of actinobacteria from wheat.</title>
        <authorList>
            <person name="Han C."/>
        </authorList>
    </citation>
    <scope>NUCLEOTIDE SEQUENCE [LARGE SCALE GENOMIC DNA]</scope>
    <source>
        <strain evidence="2 3">NEAU-YY56</strain>
    </source>
</reference>
<dbReference type="Pfam" id="PF00581">
    <property type="entry name" value="Rhodanese"/>
    <property type="match status" value="1"/>
</dbReference>
<dbReference type="SMART" id="SM00450">
    <property type="entry name" value="RHOD"/>
    <property type="match status" value="1"/>
</dbReference>
<dbReference type="InterPro" id="IPR036873">
    <property type="entry name" value="Rhodanese-like_dom_sf"/>
</dbReference>
<dbReference type="SUPFAM" id="SSF52821">
    <property type="entry name" value="Rhodanese/Cell cycle control phosphatase"/>
    <property type="match status" value="1"/>
</dbReference>
<dbReference type="Proteomes" id="UP000269289">
    <property type="component" value="Unassembled WGS sequence"/>
</dbReference>
<dbReference type="OrthoDB" id="9815890at2"/>
<dbReference type="AlphaFoldDB" id="A0A3M2JV41"/>
<dbReference type="Gene3D" id="3.40.250.10">
    <property type="entry name" value="Rhodanese-like domain"/>
    <property type="match status" value="1"/>
</dbReference>
<name>A0A3M2JV41_9CELL</name>
<dbReference type="EMBL" id="RFFI01000007">
    <property type="protein sequence ID" value="RMI13978.1"/>
    <property type="molecule type" value="Genomic_DNA"/>
</dbReference>
<evidence type="ECO:0000313" key="3">
    <source>
        <dbReference type="Proteomes" id="UP000269289"/>
    </source>
</evidence>
<keyword evidence="3" id="KW-1185">Reference proteome</keyword>
<evidence type="ECO:0000259" key="1">
    <source>
        <dbReference type="PROSITE" id="PS50206"/>
    </source>
</evidence>